<dbReference type="Proteomes" id="UP000478148">
    <property type="component" value="Unassembled WGS sequence"/>
</dbReference>
<gene>
    <name evidence="2" type="ORF">ENC19_22310</name>
</gene>
<dbReference type="InterPro" id="IPR051531">
    <property type="entry name" value="N-acetyltransferase"/>
</dbReference>
<organism evidence="2 3">
    <name type="scientific">Verrucosispora sioxanthis</name>
    <dbReference type="NCBI Taxonomy" id="2499994"/>
    <lineage>
        <taxon>Bacteria</taxon>
        <taxon>Bacillati</taxon>
        <taxon>Actinomycetota</taxon>
        <taxon>Actinomycetes</taxon>
        <taxon>Micromonosporales</taxon>
        <taxon>Micromonosporaceae</taxon>
        <taxon>Micromonospora</taxon>
    </lineage>
</organism>
<keyword evidence="3" id="KW-1185">Reference proteome</keyword>
<evidence type="ECO:0000259" key="1">
    <source>
        <dbReference type="PROSITE" id="PS51186"/>
    </source>
</evidence>
<dbReference type="PANTHER" id="PTHR43792:SF1">
    <property type="entry name" value="N-ACETYLTRANSFERASE DOMAIN-CONTAINING PROTEIN"/>
    <property type="match status" value="1"/>
</dbReference>
<dbReference type="InterPro" id="IPR000182">
    <property type="entry name" value="GNAT_dom"/>
</dbReference>
<dbReference type="PANTHER" id="PTHR43792">
    <property type="entry name" value="GNAT FAMILY, PUTATIVE (AFU_ORTHOLOGUE AFUA_3G00765)-RELATED-RELATED"/>
    <property type="match status" value="1"/>
</dbReference>
<comment type="caution">
    <text evidence="2">The sequence shown here is derived from an EMBL/GenBank/DDBJ whole genome shotgun (WGS) entry which is preliminary data.</text>
</comment>
<dbReference type="GO" id="GO:0016747">
    <property type="term" value="F:acyltransferase activity, transferring groups other than amino-acyl groups"/>
    <property type="evidence" value="ECO:0007669"/>
    <property type="project" value="InterPro"/>
</dbReference>
<dbReference type="SUPFAM" id="SSF55729">
    <property type="entry name" value="Acyl-CoA N-acyltransferases (Nat)"/>
    <property type="match status" value="1"/>
</dbReference>
<evidence type="ECO:0000313" key="3">
    <source>
        <dbReference type="Proteomes" id="UP000478148"/>
    </source>
</evidence>
<dbReference type="EMBL" id="SAIY01000008">
    <property type="protein sequence ID" value="NGM15185.1"/>
    <property type="molecule type" value="Genomic_DNA"/>
</dbReference>
<dbReference type="AlphaFoldDB" id="A0A6M1LAB0"/>
<proteinExistence type="predicted"/>
<dbReference type="InterPro" id="IPR016181">
    <property type="entry name" value="Acyl_CoA_acyltransferase"/>
</dbReference>
<sequence length="226" mass="24512">MGSAHLRTERLELRPVRDEDIDRMLEYRNLPEVTRWLLRTEVDPVSFRAAWRRAAQDPDDHSVAVTLGGMVIGSVSLDVVDGMGQPGMPARTEAQLGYIFDPAYGGQGYATEAVTAMVAYAFDRLGVRRITAGCFADNLASVRLLEKIGMRREQHGVGDSWHAELGWVDGYTYALLAGTWRQGRPSGGGQAYLEPAASVGVGDVHPAAVRLDETAHDGQAESAATT</sequence>
<dbReference type="Gene3D" id="3.40.630.30">
    <property type="match status" value="1"/>
</dbReference>
<accession>A0A6M1LAB0</accession>
<protein>
    <submittedName>
        <fullName evidence="2">GNAT family N-acetyltransferase</fullName>
    </submittedName>
</protein>
<keyword evidence="2" id="KW-0808">Transferase</keyword>
<reference evidence="2 3" key="1">
    <citation type="submission" date="2020-02" db="EMBL/GenBank/DDBJ databases">
        <title>Draft Genome Sequence of Verrucosispora sp. Strain CWR15, Isolated from Gulf of Mexico Sponge.</title>
        <authorList>
            <person name="Kennedy S.J."/>
            <person name="Cella E."/>
            <person name="Azarian T."/>
            <person name="Baker B.J."/>
            <person name="Shaw L.N."/>
        </authorList>
    </citation>
    <scope>NUCLEOTIDE SEQUENCE [LARGE SCALE GENOMIC DNA]</scope>
    <source>
        <strain evidence="2 3">CWR15</strain>
    </source>
</reference>
<dbReference type="PROSITE" id="PS51186">
    <property type="entry name" value="GNAT"/>
    <property type="match status" value="1"/>
</dbReference>
<dbReference type="Pfam" id="PF13302">
    <property type="entry name" value="Acetyltransf_3"/>
    <property type="match status" value="1"/>
</dbReference>
<feature type="domain" description="N-acetyltransferase" evidence="1">
    <location>
        <begin position="11"/>
        <end position="178"/>
    </location>
</feature>
<name>A0A6M1LAB0_9ACTN</name>
<evidence type="ECO:0000313" key="2">
    <source>
        <dbReference type="EMBL" id="NGM15185.1"/>
    </source>
</evidence>